<dbReference type="PANTHER" id="PTHR43685:SF3">
    <property type="entry name" value="SLR2126 PROTEIN"/>
    <property type="match status" value="1"/>
</dbReference>
<reference evidence="4 5" key="1">
    <citation type="submission" date="2019-05" db="EMBL/GenBank/DDBJ databases">
        <authorList>
            <person name="Narsing Rao M.P."/>
            <person name="Li W.J."/>
        </authorList>
    </citation>
    <scope>NUCLEOTIDE SEQUENCE [LARGE SCALE GENOMIC DNA]</scope>
    <source>
        <strain evidence="4 5">SYSU_K30003</strain>
    </source>
</reference>
<organism evidence="4 5">
    <name type="scientific">Paenibacillus antri</name>
    <dbReference type="NCBI Taxonomy" id="2582848"/>
    <lineage>
        <taxon>Bacteria</taxon>
        <taxon>Bacillati</taxon>
        <taxon>Bacillota</taxon>
        <taxon>Bacilli</taxon>
        <taxon>Bacillales</taxon>
        <taxon>Paenibacillaceae</taxon>
        <taxon>Paenibacillus</taxon>
    </lineage>
</organism>
<evidence type="ECO:0000313" key="5">
    <source>
        <dbReference type="Proteomes" id="UP000309676"/>
    </source>
</evidence>
<gene>
    <name evidence="4" type="ORF">FE782_15960</name>
</gene>
<keyword evidence="5" id="KW-1185">Reference proteome</keyword>
<dbReference type="Proteomes" id="UP000309676">
    <property type="component" value="Unassembled WGS sequence"/>
</dbReference>
<feature type="domain" description="Glycosyltransferase 2-like" evidence="2">
    <location>
        <begin position="6"/>
        <end position="124"/>
    </location>
</feature>
<dbReference type="Pfam" id="PF02709">
    <property type="entry name" value="Glyco_transf_7C"/>
    <property type="match status" value="1"/>
</dbReference>
<dbReference type="EMBL" id="VCIW01000010">
    <property type="protein sequence ID" value="TLS51226.1"/>
    <property type="molecule type" value="Genomic_DNA"/>
</dbReference>
<dbReference type="SUPFAM" id="SSF53448">
    <property type="entry name" value="Nucleotide-diphospho-sugar transferases"/>
    <property type="match status" value="1"/>
</dbReference>
<name>A0A5R9GA36_9BACL</name>
<dbReference type="InterPro" id="IPR001173">
    <property type="entry name" value="Glyco_trans_2-like"/>
</dbReference>
<proteinExistence type="predicted"/>
<protein>
    <submittedName>
        <fullName evidence="4">Glycosyltransferase</fullName>
    </submittedName>
</protein>
<feature type="domain" description="Galactosyltransferase C-terminal" evidence="3">
    <location>
        <begin position="229"/>
        <end position="270"/>
    </location>
</feature>
<dbReference type="GO" id="GO:0016740">
    <property type="term" value="F:transferase activity"/>
    <property type="evidence" value="ECO:0007669"/>
    <property type="project" value="UniProtKB-KW"/>
</dbReference>
<dbReference type="Gene3D" id="3.90.550.10">
    <property type="entry name" value="Spore Coat Polysaccharide Biosynthesis Protein SpsA, Chain A"/>
    <property type="match status" value="1"/>
</dbReference>
<evidence type="ECO:0000259" key="3">
    <source>
        <dbReference type="Pfam" id="PF02709"/>
    </source>
</evidence>
<evidence type="ECO:0000256" key="1">
    <source>
        <dbReference type="ARBA" id="ARBA00022679"/>
    </source>
</evidence>
<dbReference type="InterPro" id="IPR050834">
    <property type="entry name" value="Glycosyltransf_2"/>
</dbReference>
<dbReference type="InterPro" id="IPR029044">
    <property type="entry name" value="Nucleotide-diphossugar_trans"/>
</dbReference>
<dbReference type="RefSeq" id="WP_138195220.1">
    <property type="nucleotide sequence ID" value="NZ_VCIW01000010.1"/>
</dbReference>
<evidence type="ECO:0000313" key="4">
    <source>
        <dbReference type="EMBL" id="TLS51226.1"/>
    </source>
</evidence>
<comment type="caution">
    <text evidence="4">The sequence shown here is derived from an EMBL/GenBank/DDBJ whole genome shotgun (WGS) entry which is preliminary data.</text>
</comment>
<accession>A0A5R9GA36</accession>
<dbReference type="CDD" id="cd00761">
    <property type="entry name" value="Glyco_tranf_GTA_type"/>
    <property type="match status" value="1"/>
</dbReference>
<sequence>MKPRVTIVLPSYNRYPFNALCLRALEKQTVDLSTMQVILVDDASTDETRRLRHYRPPYPYQYVRNERVLGVARSRNVGLKRAKGDVLVFLDADMIPEPNYVKFQLEWYRHDERSVVLAGTEGSKLYSVLVPGMKRGQIRQIVKLYRERDIVRERIDGALNGGERMDDGQLRSALRSLKRPIPLLSANELDDSIRMNAFSTPKSTKVNLLAAALGRRLRDSPIAWMGCPGNLAVGRRLLRTVGGYDPDFVGWGTEDVDLAYRLYRAGARFVVDDRVKRYHQEHAPPPNKKVEWQKNKMLLLKKHPVLEVAVRSLNEVGAFDYALVDRIVREAYALRRRSPAEFAKFEAASVAMLHEILRLKSKGRRPNRLLERSRIAARKRRRLKGVRNRMEATGEFPHLVKLYDFLVSL</sequence>
<dbReference type="Pfam" id="PF00535">
    <property type="entry name" value="Glycos_transf_2"/>
    <property type="match status" value="1"/>
</dbReference>
<keyword evidence="1 4" id="KW-0808">Transferase</keyword>
<dbReference type="PANTHER" id="PTHR43685">
    <property type="entry name" value="GLYCOSYLTRANSFERASE"/>
    <property type="match status" value="1"/>
</dbReference>
<dbReference type="InterPro" id="IPR027791">
    <property type="entry name" value="Galactosyl_T_C"/>
</dbReference>
<evidence type="ECO:0000259" key="2">
    <source>
        <dbReference type="Pfam" id="PF00535"/>
    </source>
</evidence>
<dbReference type="OrthoDB" id="9812302at2"/>
<dbReference type="AlphaFoldDB" id="A0A5R9GA36"/>